<comment type="caution">
    <text evidence="2">The sequence shown here is derived from an EMBL/GenBank/DDBJ whole genome shotgun (WGS) entry which is preliminary data.</text>
</comment>
<evidence type="ECO:0000313" key="1">
    <source>
        <dbReference type="EMBL" id="GFF59429.1"/>
    </source>
</evidence>
<name>A0A8E0QXU6_9EURO</name>
<dbReference type="AlphaFoldDB" id="A0A8E0QXU6"/>
<proteinExistence type="predicted"/>
<evidence type="ECO:0000313" key="4">
    <source>
        <dbReference type="Proteomes" id="UP000465221"/>
    </source>
</evidence>
<organism evidence="2 3">
    <name type="scientific">Aspergillus udagawae</name>
    <dbReference type="NCBI Taxonomy" id="91492"/>
    <lineage>
        <taxon>Eukaryota</taxon>
        <taxon>Fungi</taxon>
        <taxon>Dikarya</taxon>
        <taxon>Ascomycota</taxon>
        <taxon>Pezizomycotina</taxon>
        <taxon>Eurotiomycetes</taxon>
        <taxon>Eurotiomycetidae</taxon>
        <taxon>Eurotiales</taxon>
        <taxon>Aspergillaceae</taxon>
        <taxon>Aspergillus</taxon>
        <taxon>Aspergillus subgen. Fumigati</taxon>
    </lineage>
</organism>
<dbReference type="Proteomes" id="UP000036893">
    <property type="component" value="Unassembled WGS sequence"/>
</dbReference>
<evidence type="ECO:0000313" key="2">
    <source>
        <dbReference type="EMBL" id="GIC93048.1"/>
    </source>
</evidence>
<reference evidence="1 4" key="2">
    <citation type="submission" date="2020-01" db="EMBL/GenBank/DDBJ databases">
        <title>Draft genome sequence of Aspergillus udagawae IFM 46972.</title>
        <authorList>
            <person name="Takahashi H."/>
            <person name="Yaguchi T."/>
        </authorList>
    </citation>
    <scope>NUCLEOTIDE SEQUENCE [LARGE SCALE GENOMIC DNA]</scope>
    <source>
        <strain evidence="1 4">IFM 46972</strain>
    </source>
</reference>
<sequence>MSLLCAIEKRLMPAKRLAYALLILPIGKMQVPFRLVDISQGERRWISIAEIREGADKPVADVDGFGT</sequence>
<dbReference type="EMBL" id="BLKC01000216">
    <property type="protein sequence ID" value="GFF59429.1"/>
    <property type="molecule type" value="Genomic_DNA"/>
</dbReference>
<reference evidence="2" key="3">
    <citation type="submission" date="2021-01" db="EMBL/GenBank/DDBJ databases">
        <title>Pan-genome distribution and transcriptional activeness of fungal secondary metabolism genes in Aspergillus section Fumigati.</title>
        <authorList>
            <person name="Takahashi H."/>
            <person name="Umemura M."/>
            <person name="Ninomiya A."/>
            <person name="Kusuya Y."/>
            <person name="Urayama S."/>
            <person name="Shimizu M."/>
            <person name="Watanabe A."/>
            <person name="Kamei K."/>
            <person name="Yaguchi T."/>
            <person name="Hagiwara D."/>
        </authorList>
    </citation>
    <scope>NUCLEOTIDE SEQUENCE</scope>
    <source>
        <strain evidence="2">IFM 46973</strain>
    </source>
</reference>
<dbReference type="Proteomes" id="UP000465221">
    <property type="component" value="Unassembled WGS sequence"/>
</dbReference>
<protein>
    <submittedName>
        <fullName evidence="2">Uncharacterized protein</fullName>
    </submittedName>
</protein>
<gene>
    <name evidence="2" type="ORF">Aud_009527</name>
    <name evidence="1" type="ORF">IFM46972_11380</name>
</gene>
<accession>A0A8E0QXU6</accession>
<evidence type="ECO:0000313" key="3">
    <source>
        <dbReference type="Proteomes" id="UP000036893"/>
    </source>
</evidence>
<dbReference type="GeneID" id="66997004"/>
<dbReference type="EMBL" id="BBXM02000008">
    <property type="protein sequence ID" value="GIC93048.1"/>
    <property type="molecule type" value="Genomic_DNA"/>
</dbReference>
<dbReference type="RefSeq" id="XP_043150314.1">
    <property type="nucleotide sequence ID" value="XM_043294379.1"/>
</dbReference>
<reference evidence="2" key="1">
    <citation type="journal article" date="2015" name="Genome Announc.">
        <title>Draft Genome Sequence of the Pathogenic Filamentous Fungus Aspergillus udagawae Strain IFM 46973T.</title>
        <authorList>
            <person name="Kusuya Y."/>
            <person name="Takahashi-Nakaguchi A."/>
            <person name="Takahashi H."/>
            <person name="Yaguchi T."/>
        </authorList>
    </citation>
    <scope>NUCLEOTIDE SEQUENCE</scope>
    <source>
        <strain evidence="2">IFM 46973</strain>
    </source>
</reference>